<comment type="caution">
    <text evidence="1">The sequence shown here is derived from an EMBL/GenBank/DDBJ whole genome shotgun (WGS) entry which is preliminary data.</text>
</comment>
<accession>X1UWR2</accession>
<name>X1UWR2_9ZZZZ</name>
<evidence type="ECO:0000313" key="1">
    <source>
        <dbReference type="EMBL" id="GAJ08007.1"/>
    </source>
</evidence>
<proteinExistence type="predicted"/>
<organism evidence="1">
    <name type="scientific">marine sediment metagenome</name>
    <dbReference type="NCBI Taxonomy" id="412755"/>
    <lineage>
        <taxon>unclassified sequences</taxon>
        <taxon>metagenomes</taxon>
        <taxon>ecological metagenomes</taxon>
    </lineage>
</organism>
<sequence>MKYRQGFDSNCSSMSFVVSKEDFKTMKDLAKAMINYMFDVEQEDNDYYPETERQQYLKALKEAPDGEDGEDGLSFASCNYDTYIYELNGKYFVDTCNNHNSWDFLDNLHYPDFTIKAKFFNIHTKELKENTMYGASEWF</sequence>
<reference evidence="1" key="1">
    <citation type="journal article" date="2014" name="Front. Microbiol.">
        <title>High frequency of phylogenetically diverse reductive dehalogenase-homologous genes in deep subseafloor sedimentary metagenomes.</title>
        <authorList>
            <person name="Kawai M."/>
            <person name="Futagami T."/>
            <person name="Toyoda A."/>
            <person name="Takaki Y."/>
            <person name="Nishi S."/>
            <person name="Hori S."/>
            <person name="Arai W."/>
            <person name="Tsubouchi T."/>
            <person name="Morono Y."/>
            <person name="Uchiyama I."/>
            <person name="Ito T."/>
            <person name="Fujiyama A."/>
            <person name="Inagaki F."/>
            <person name="Takami H."/>
        </authorList>
    </citation>
    <scope>NUCLEOTIDE SEQUENCE</scope>
    <source>
        <strain evidence="1">Expedition CK06-06</strain>
    </source>
</reference>
<protein>
    <submittedName>
        <fullName evidence="1">Uncharacterized protein</fullName>
    </submittedName>
</protein>
<gene>
    <name evidence="1" type="ORF">S12H4_45290</name>
</gene>
<dbReference type="EMBL" id="BARW01027991">
    <property type="protein sequence ID" value="GAJ08007.1"/>
    <property type="molecule type" value="Genomic_DNA"/>
</dbReference>
<dbReference type="AlphaFoldDB" id="X1UWR2"/>